<evidence type="ECO:0000256" key="1">
    <source>
        <dbReference type="ARBA" id="ARBA00009063"/>
    </source>
</evidence>
<feature type="domain" description="T-SNARE coiled-coil homology" evidence="4">
    <location>
        <begin position="182"/>
        <end position="244"/>
    </location>
</feature>
<dbReference type="Gene3D" id="1.20.58.70">
    <property type="match status" value="1"/>
</dbReference>
<dbReference type="GO" id="GO:0005484">
    <property type="term" value="F:SNAP receptor activity"/>
    <property type="evidence" value="ECO:0007669"/>
    <property type="project" value="TreeGrafter"/>
</dbReference>
<feature type="coiled-coil region" evidence="2">
    <location>
        <begin position="178"/>
        <end position="205"/>
    </location>
</feature>
<dbReference type="PANTHER" id="PTHR19957">
    <property type="entry name" value="SYNTAXIN"/>
    <property type="match status" value="1"/>
</dbReference>
<protein>
    <submittedName>
        <fullName evidence="5">Syntaxin-7</fullName>
    </submittedName>
</protein>
<accession>A0A6F9DU60</accession>
<dbReference type="EMBL" id="LR790817">
    <property type="protein sequence ID" value="CAB3266679.1"/>
    <property type="molecule type" value="mRNA"/>
</dbReference>
<dbReference type="AlphaFoldDB" id="A0A6F9DU60"/>
<dbReference type="Gene3D" id="1.20.5.110">
    <property type="match status" value="1"/>
</dbReference>
<evidence type="ECO:0000256" key="2">
    <source>
        <dbReference type="SAM" id="Coils"/>
    </source>
</evidence>
<dbReference type="Pfam" id="PF05739">
    <property type="entry name" value="SNARE"/>
    <property type="match status" value="1"/>
</dbReference>
<dbReference type="PANTHER" id="PTHR19957:SF411">
    <property type="entry name" value="LD23667P"/>
    <property type="match status" value="1"/>
</dbReference>
<reference evidence="5" key="1">
    <citation type="submission" date="2020-04" db="EMBL/GenBank/DDBJ databases">
        <authorList>
            <person name="Neveu A P."/>
        </authorList>
    </citation>
    <scope>NUCLEOTIDE SEQUENCE</scope>
    <source>
        <tissue evidence="5">Whole embryo</tissue>
    </source>
</reference>
<sequence>MYGHGDIVDAENADNIEMYDAPPVAPKTTQFNQADYTRLTSVVKTNIKKIAQNVQDLKRIVEQLGTENDTHIVRDRLHERNKTISELAKTTTTSLKKLKDMVEAKTPPDHQKKLQNDRLTSDFKDILNTFQQTQMEGADKEKQYVVKARAASTSYNERDEENHALMQETTQLQQTRISEQELKDIQDREKALRQLENDIMDVNQIFKDLASMVEEQGEVIDSIADNTDKADVKVENAVKQLEEAGKKQKSARKKKFIIIGVVILVLAIIGLVIGVSV</sequence>
<dbReference type="GO" id="GO:0031201">
    <property type="term" value="C:SNARE complex"/>
    <property type="evidence" value="ECO:0007669"/>
    <property type="project" value="TreeGrafter"/>
</dbReference>
<dbReference type="SMART" id="SM00397">
    <property type="entry name" value="t_SNARE"/>
    <property type="match status" value="1"/>
</dbReference>
<proteinExistence type="evidence at transcript level"/>
<dbReference type="Pfam" id="PF14523">
    <property type="entry name" value="Syntaxin_2"/>
    <property type="match status" value="1"/>
</dbReference>
<dbReference type="InterPro" id="IPR000727">
    <property type="entry name" value="T_SNARE_dom"/>
</dbReference>
<dbReference type="GO" id="GO:0008021">
    <property type="term" value="C:synaptic vesicle"/>
    <property type="evidence" value="ECO:0007669"/>
    <property type="project" value="TreeGrafter"/>
</dbReference>
<dbReference type="SMART" id="SM00503">
    <property type="entry name" value="SynN"/>
    <property type="match status" value="1"/>
</dbReference>
<dbReference type="GO" id="GO:0006886">
    <property type="term" value="P:intracellular protein transport"/>
    <property type="evidence" value="ECO:0007669"/>
    <property type="project" value="TreeGrafter"/>
</dbReference>
<keyword evidence="3" id="KW-0472">Membrane</keyword>
<comment type="similarity">
    <text evidence="1">Belongs to the syntaxin family.</text>
</comment>
<dbReference type="InterPro" id="IPR010989">
    <property type="entry name" value="SNARE"/>
</dbReference>
<keyword evidence="3" id="KW-1133">Transmembrane helix</keyword>
<evidence type="ECO:0000259" key="4">
    <source>
        <dbReference type="PROSITE" id="PS50192"/>
    </source>
</evidence>
<dbReference type="PROSITE" id="PS50192">
    <property type="entry name" value="T_SNARE"/>
    <property type="match status" value="1"/>
</dbReference>
<dbReference type="GO" id="GO:0000149">
    <property type="term" value="F:SNARE binding"/>
    <property type="evidence" value="ECO:0007669"/>
    <property type="project" value="TreeGrafter"/>
</dbReference>
<dbReference type="InterPro" id="IPR045242">
    <property type="entry name" value="Syntaxin"/>
</dbReference>
<keyword evidence="2" id="KW-0175">Coiled coil</keyword>
<organism evidence="5">
    <name type="scientific">Phallusia mammillata</name>
    <dbReference type="NCBI Taxonomy" id="59560"/>
    <lineage>
        <taxon>Eukaryota</taxon>
        <taxon>Metazoa</taxon>
        <taxon>Chordata</taxon>
        <taxon>Tunicata</taxon>
        <taxon>Ascidiacea</taxon>
        <taxon>Phlebobranchia</taxon>
        <taxon>Ascidiidae</taxon>
        <taxon>Phallusia</taxon>
    </lineage>
</organism>
<keyword evidence="3" id="KW-0812">Transmembrane</keyword>
<evidence type="ECO:0000313" key="5">
    <source>
        <dbReference type="EMBL" id="CAB3266679.1"/>
    </source>
</evidence>
<gene>
    <name evidence="5" type="primary">Stx7-002</name>
</gene>
<dbReference type="GO" id="GO:0048278">
    <property type="term" value="P:vesicle docking"/>
    <property type="evidence" value="ECO:0007669"/>
    <property type="project" value="TreeGrafter"/>
</dbReference>
<dbReference type="InterPro" id="IPR006011">
    <property type="entry name" value="Syntaxin_N"/>
</dbReference>
<dbReference type="GO" id="GO:0006906">
    <property type="term" value="P:vesicle fusion"/>
    <property type="evidence" value="ECO:0007669"/>
    <property type="project" value="TreeGrafter"/>
</dbReference>
<feature type="transmembrane region" description="Helical" evidence="3">
    <location>
        <begin position="256"/>
        <end position="275"/>
    </location>
</feature>
<dbReference type="SUPFAM" id="SSF47661">
    <property type="entry name" value="t-snare proteins"/>
    <property type="match status" value="1"/>
</dbReference>
<evidence type="ECO:0000256" key="3">
    <source>
        <dbReference type="SAM" id="Phobius"/>
    </source>
</evidence>
<name>A0A6F9DU60_9ASCI</name>